<dbReference type="Proteomes" id="UP000288603">
    <property type="component" value="Unassembled WGS sequence"/>
</dbReference>
<dbReference type="AlphaFoldDB" id="A0A444QB47"/>
<organism evidence="2 3">
    <name type="scientific">Labedella populi</name>
    <dbReference type="NCBI Taxonomy" id="2498850"/>
    <lineage>
        <taxon>Bacteria</taxon>
        <taxon>Bacillati</taxon>
        <taxon>Actinomycetota</taxon>
        <taxon>Actinomycetes</taxon>
        <taxon>Micrococcales</taxon>
        <taxon>Microbacteriaceae</taxon>
        <taxon>Labedella</taxon>
    </lineage>
</organism>
<dbReference type="OrthoDB" id="5119494at2"/>
<comment type="caution">
    <text evidence="2">The sequence shown here is derived from an EMBL/GenBank/DDBJ whole genome shotgun (WGS) entry which is preliminary data.</text>
</comment>
<dbReference type="RefSeq" id="WP_128498717.1">
    <property type="nucleotide sequence ID" value="NZ_RZNC01000003.1"/>
</dbReference>
<accession>A0A444QB47</accession>
<keyword evidence="3" id="KW-1185">Reference proteome</keyword>
<sequence length="159" mass="17025">MSGCTTTPAPGPLATTSSEPTPALSDAVKAFTRFNSVLDGYAGGTSAVDEFRDLVTPEYFNQLVSDDQQRSETRVVGTSSFSEEKLVDAVQWGGNGDLALVVCLDLSRTREINPDGAETSTGARRLRSPLLISFEVVAADDVELLVTKVDQWAEDGYCL</sequence>
<evidence type="ECO:0000256" key="1">
    <source>
        <dbReference type="SAM" id="MobiDB-lite"/>
    </source>
</evidence>
<evidence type="ECO:0000313" key="2">
    <source>
        <dbReference type="EMBL" id="RWZ61221.1"/>
    </source>
</evidence>
<protein>
    <submittedName>
        <fullName evidence="2">Uncharacterized protein</fullName>
    </submittedName>
</protein>
<feature type="compositionally biased region" description="Low complexity" evidence="1">
    <location>
        <begin position="1"/>
        <end position="16"/>
    </location>
</feature>
<name>A0A444QB47_9MICO</name>
<reference evidence="2 3" key="1">
    <citation type="submission" date="2018-12" db="EMBL/GenBank/DDBJ databases">
        <authorList>
            <person name="Li F."/>
        </authorList>
    </citation>
    <scope>NUCLEOTIDE SEQUENCE [LARGE SCALE GENOMIC DNA]</scope>
    <source>
        <strain evidence="2 3">8H24J-4-2</strain>
    </source>
</reference>
<feature type="region of interest" description="Disordered" evidence="1">
    <location>
        <begin position="1"/>
        <end position="21"/>
    </location>
</feature>
<dbReference type="EMBL" id="RZNC01000003">
    <property type="protein sequence ID" value="RWZ61221.1"/>
    <property type="molecule type" value="Genomic_DNA"/>
</dbReference>
<evidence type="ECO:0000313" key="3">
    <source>
        <dbReference type="Proteomes" id="UP000288603"/>
    </source>
</evidence>
<gene>
    <name evidence="2" type="ORF">ELQ92_09370</name>
</gene>
<proteinExistence type="predicted"/>